<gene>
    <name evidence="2" type="ORF">ILEXP_LOCUS57734</name>
</gene>
<name>A0ABC8V1K3_9AQUA</name>
<feature type="region of interest" description="Disordered" evidence="1">
    <location>
        <begin position="96"/>
        <end position="152"/>
    </location>
</feature>
<protein>
    <submittedName>
        <fullName evidence="2">Uncharacterized protein</fullName>
    </submittedName>
</protein>
<accession>A0ABC8V1K3</accession>
<evidence type="ECO:0000313" key="2">
    <source>
        <dbReference type="EMBL" id="CAK9187226.1"/>
    </source>
</evidence>
<evidence type="ECO:0000256" key="1">
    <source>
        <dbReference type="SAM" id="MobiDB-lite"/>
    </source>
</evidence>
<sequence>MAMVEEIVLKHAYFDNVSHLSSADLMATEDIFRNHQQFTKQSQRLPVLMGMGAVNMVKALRKRVNEERERPDAVGVTIPIIPSDVDRELAIKIATSTTSRSSESEADSVADRDSRKSSRFNDKHPEQPEQPSSSTNPEPQSTPEEYELPGKKIESKLTVWYPEDGIGEPTVSISRVIPRSEMKQDDEFSCSSCSDASITDEQKDLMSDEVKKFFADAKKARHEAKMAKRSKMFSS</sequence>
<dbReference type="Proteomes" id="UP001642360">
    <property type="component" value="Unassembled WGS sequence"/>
</dbReference>
<reference evidence="2 3" key="1">
    <citation type="submission" date="2024-02" db="EMBL/GenBank/DDBJ databases">
        <authorList>
            <person name="Vignale AGUSTIN F."/>
            <person name="Sosa J E."/>
            <person name="Modenutti C."/>
        </authorList>
    </citation>
    <scope>NUCLEOTIDE SEQUENCE [LARGE SCALE GENOMIC DNA]</scope>
</reference>
<feature type="non-terminal residue" evidence="2">
    <location>
        <position position="235"/>
    </location>
</feature>
<proteinExistence type="predicted"/>
<feature type="compositionally biased region" description="Polar residues" evidence="1">
    <location>
        <begin position="129"/>
        <end position="143"/>
    </location>
</feature>
<feature type="compositionally biased region" description="Basic and acidic residues" evidence="1">
    <location>
        <begin position="109"/>
        <end position="127"/>
    </location>
</feature>
<evidence type="ECO:0000313" key="3">
    <source>
        <dbReference type="Proteomes" id="UP001642360"/>
    </source>
</evidence>
<organism evidence="2 3">
    <name type="scientific">Ilex paraguariensis</name>
    <name type="common">yerba mate</name>
    <dbReference type="NCBI Taxonomy" id="185542"/>
    <lineage>
        <taxon>Eukaryota</taxon>
        <taxon>Viridiplantae</taxon>
        <taxon>Streptophyta</taxon>
        <taxon>Embryophyta</taxon>
        <taxon>Tracheophyta</taxon>
        <taxon>Spermatophyta</taxon>
        <taxon>Magnoliopsida</taxon>
        <taxon>eudicotyledons</taxon>
        <taxon>Gunneridae</taxon>
        <taxon>Pentapetalae</taxon>
        <taxon>asterids</taxon>
        <taxon>campanulids</taxon>
        <taxon>Aquifoliales</taxon>
        <taxon>Aquifoliaceae</taxon>
        <taxon>Ilex</taxon>
    </lineage>
</organism>
<keyword evidence="3" id="KW-1185">Reference proteome</keyword>
<comment type="caution">
    <text evidence="2">The sequence shown here is derived from an EMBL/GenBank/DDBJ whole genome shotgun (WGS) entry which is preliminary data.</text>
</comment>
<dbReference type="AlphaFoldDB" id="A0ABC8V1K3"/>
<dbReference type="EMBL" id="CAUOFW020009852">
    <property type="protein sequence ID" value="CAK9187226.1"/>
    <property type="molecule type" value="Genomic_DNA"/>
</dbReference>